<feature type="region of interest" description="Disordered" evidence="1">
    <location>
        <begin position="293"/>
        <end position="312"/>
    </location>
</feature>
<feature type="region of interest" description="Disordered" evidence="1">
    <location>
        <begin position="329"/>
        <end position="364"/>
    </location>
</feature>
<organism evidence="4">
    <name type="scientific">Melampsora larici-populina (strain 98AG31 / pathotype 3-4-7)</name>
    <name type="common">Poplar leaf rust fungus</name>
    <dbReference type="NCBI Taxonomy" id="747676"/>
    <lineage>
        <taxon>Eukaryota</taxon>
        <taxon>Fungi</taxon>
        <taxon>Dikarya</taxon>
        <taxon>Basidiomycota</taxon>
        <taxon>Pucciniomycotina</taxon>
        <taxon>Pucciniomycetes</taxon>
        <taxon>Pucciniales</taxon>
        <taxon>Melampsoraceae</taxon>
        <taxon>Melampsora</taxon>
    </lineage>
</organism>
<dbReference type="Proteomes" id="UP000001072">
    <property type="component" value="Unassembled WGS sequence"/>
</dbReference>
<keyword evidence="4" id="KW-1185">Reference proteome</keyword>
<dbReference type="InParanoid" id="F4RXQ7"/>
<protein>
    <recommendedName>
        <fullName evidence="5">Secreted protein</fullName>
    </recommendedName>
</protein>
<evidence type="ECO:0000313" key="3">
    <source>
        <dbReference type="EMBL" id="EGG02771.1"/>
    </source>
</evidence>
<feature type="region of interest" description="Disordered" evidence="1">
    <location>
        <begin position="444"/>
        <end position="465"/>
    </location>
</feature>
<dbReference type="HOGENOM" id="CLU_275344_0_0_1"/>
<evidence type="ECO:0000256" key="2">
    <source>
        <dbReference type="SAM" id="SignalP"/>
    </source>
</evidence>
<dbReference type="EMBL" id="GL883128">
    <property type="protein sequence ID" value="EGG02771.1"/>
    <property type="molecule type" value="Genomic_DNA"/>
</dbReference>
<gene>
    <name evidence="3" type="ORF">MELLADRAFT_109816</name>
</gene>
<evidence type="ECO:0000256" key="1">
    <source>
        <dbReference type="SAM" id="MobiDB-lite"/>
    </source>
</evidence>
<feature type="signal peptide" evidence="2">
    <location>
        <begin position="1"/>
        <end position="26"/>
    </location>
</feature>
<dbReference type="GeneID" id="18923883"/>
<sequence>MDLIHFLKTTWQLLLYLFLLLSECSGNIINKLHSVAEKNSDSGSTDNCSHILNASAADFKSSQSVSRNQYRTLVKNSKAFPSSVAKSMSTLESTNRGTGTTSQVGRKKQSRIQSGGPYQYVVDDGIQSKNYFENYHKGQRLKTPSQNNIQHSIIHPAAPDSTLRHLPLPNFFIPYLVPCFFNPEDAAKWSSMGMVFNPMTSTVVQPQSFGTADTKDSHPHLPTQQDHEVHNFYNYNSVPTSQSSLLNPGITPEAPSIPGTFLPDDEQNVSFMRSNAPLRTDSFGTFEPMNIRGRLGKSSSPNKVPNQKDFEPNFLQNFPKLSKVSIQKKTTSLETPLPLSTSSEKKGNPEILSKKSSPSHTNVSWKNVAEKKSISLYLSNRAGLEDLPGSGHSKILHRSSRRQKANTQKSVQSMSHQKNQSSSFEDEIKTPPSFIFDQEAQVSSVSPNSMMKEPNSMTYSDNNTPKKLVEISKPDEWSISLGNKKRGKSFAQGKTDSLHFTNPQNMEIEWQASKLGDIHSTVDGAASANVDFPKDLSAGEINHSSCKVFYPHVLPNKNVEPITHDPMLHMHYPCKTSLENNGVISEDQEYSGKLIPGSIQGSIILESQESKLEKVSEGTGCIPELFNSLPHKPSTESESPSSRNDILKAPSQNEDHSSSTVSDEEEASKTTFIHQDKLKKKSKKQSKKQSKNKRISKKFKDVCNSNVENSLPVQTSSILQSSLGKLVQEVLQIKIKSKKFEVELDDEMYKKIDEEYNKHSTTSVTHADIPTQFFEIFRELSEVYEEVDYISKRMTAFIVQFTEKALVSRLSAMKTEVSPLSKELLDLLKVEEEFPTFADIDKSTFKKAQGISQVLETLEDIGFATASSEFDLDSRFEQMMIMSHIDKRAIIITQEKMKLFMKQGGKLSVVMEISHCLGFGMEEAEWSKMNDDQIRERVKNIVFAMHGRYLIEDELEKLSQMRNTWYDGRERDFMLNEPELSKIFKRRFALLVCDAEKLPLKGLSDWFHEKEMVKNVQLHNKGITFGQVLVGAHYGIPLLNLQNFLGLIHHKKYSTIIKPRKQFIGSVYVSKGIHLEGVTTQFENLKQFFKIYDKKLFIDNTNSITDSTNYVVEFELLLNPRPVKHATLLTLQKVKATEMATAFHAFTLNTFAYEIDQFET</sequence>
<reference evidence="4" key="1">
    <citation type="journal article" date="2011" name="Proc. Natl. Acad. Sci. U.S.A.">
        <title>Obligate biotrophy features unraveled by the genomic analysis of rust fungi.</title>
        <authorList>
            <person name="Duplessis S."/>
            <person name="Cuomo C.A."/>
            <person name="Lin Y.-C."/>
            <person name="Aerts A."/>
            <person name="Tisserant E."/>
            <person name="Veneault-Fourrey C."/>
            <person name="Joly D.L."/>
            <person name="Hacquard S."/>
            <person name="Amselem J."/>
            <person name="Cantarel B.L."/>
            <person name="Chiu R."/>
            <person name="Coutinho P.M."/>
            <person name="Feau N."/>
            <person name="Field M."/>
            <person name="Frey P."/>
            <person name="Gelhaye E."/>
            <person name="Goldberg J."/>
            <person name="Grabherr M.G."/>
            <person name="Kodira C.D."/>
            <person name="Kohler A."/>
            <person name="Kuees U."/>
            <person name="Lindquist E.A."/>
            <person name="Lucas S.M."/>
            <person name="Mago R."/>
            <person name="Mauceli E."/>
            <person name="Morin E."/>
            <person name="Murat C."/>
            <person name="Pangilinan J.L."/>
            <person name="Park R."/>
            <person name="Pearson M."/>
            <person name="Quesneville H."/>
            <person name="Rouhier N."/>
            <person name="Sakthikumar S."/>
            <person name="Salamov A.A."/>
            <person name="Schmutz J."/>
            <person name="Selles B."/>
            <person name="Shapiro H."/>
            <person name="Tanguay P."/>
            <person name="Tuskan G.A."/>
            <person name="Henrissat B."/>
            <person name="Van de Peer Y."/>
            <person name="Rouze P."/>
            <person name="Ellis J.G."/>
            <person name="Dodds P.N."/>
            <person name="Schein J.E."/>
            <person name="Zhong S."/>
            <person name="Hamelin R.C."/>
            <person name="Grigoriev I.V."/>
            <person name="Szabo L.J."/>
            <person name="Martin F."/>
        </authorList>
    </citation>
    <scope>NUCLEOTIDE SEQUENCE [LARGE SCALE GENOMIC DNA]</scope>
    <source>
        <strain evidence="4">98AG31 / pathotype 3-4-7</strain>
    </source>
</reference>
<feature type="compositionally biased region" description="Polar residues" evidence="1">
    <location>
        <begin position="405"/>
        <end position="423"/>
    </location>
</feature>
<dbReference type="RefSeq" id="XP_007413884.1">
    <property type="nucleotide sequence ID" value="XM_007413822.1"/>
</dbReference>
<dbReference type="AlphaFoldDB" id="F4RXQ7"/>
<feature type="region of interest" description="Disordered" evidence="1">
    <location>
        <begin position="85"/>
        <end position="116"/>
    </location>
</feature>
<feature type="chain" id="PRO_5003321123" description="Secreted protein" evidence="2">
    <location>
        <begin position="27"/>
        <end position="1160"/>
    </location>
</feature>
<feature type="region of interest" description="Disordered" evidence="1">
    <location>
        <begin position="386"/>
        <end position="427"/>
    </location>
</feature>
<feature type="compositionally biased region" description="Basic residues" evidence="1">
    <location>
        <begin position="677"/>
        <end position="695"/>
    </location>
</feature>
<feature type="region of interest" description="Disordered" evidence="1">
    <location>
        <begin position="623"/>
        <end position="695"/>
    </location>
</feature>
<dbReference type="KEGG" id="mlr:MELLADRAFT_109816"/>
<feature type="compositionally biased region" description="Polar residues" evidence="1">
    <location>
        <begin position="354"/>
        <end position="364"/>
    </location>
</feature>
<evidence type="ECO:0008006" key="5">
    <source>
        <dbReference type="Google" id="ProtNLM"/>
    </source>
</evidence>
<dbReference type="VEuPathDB" id="FungiDB:MELLADRAFT_109816"/>
<proteinExistence type="predicted"/>
<feature type="compositionally biased region" description="Basic residues" evidence="1">
    <location>
        <begin position="394"/>
        <end position="404"/>
    </location>
</feature>
<name>F4RXQ7_MELLP</name>
<evidence type="ECO:0000313" key="4">
    <source>
        <dbReference type="Proteomes" id="UP000001072"/>
    </source>
</evidence>
<feature type="compositionally biased region" description="Polar residues" evidence="1">
    <location>
        <begin position="85"/>
        <end position="104"/>
    </location>
</feature>
<keyword evidence="2" id="KW-0732">Signal</keyword>
<accession>F4RXQ7</accession>
<feature type="compositionally biased region" description="Low complexity" evidence="1">
    <location>
        <begin position="330"/>
        <end position="342"/>
    </location>
</feature>